<keyword evidence="3" id="KW-1185">Reference proteome</keyword>
<proteinExistence type="predicted"/>
<evidence type="ECO:0000256" key="1">
    <source>
        <dbReference type="SAM" id="MobiDB-lite"/>
    </source>
</evidence>
<protein>
    <submittedName>
        <fullName evidence="2">Uncharacterized protein</fullName>
    </submittedName>
</protein>
<sequence length="321" mass="35027">MYSNRRYHPYPPPATPVLWPPPAPSPQTQQLLKTAREQLDFYNSAGVLVTWAGDDWELVSRSVAHFLFFSSFNYFNYINSSPTCKTANSSILVGAASFPSVPNFSYPRCPHLDAHGHPYAPMELNLGKKLDNIKKDFFKAGDHICDFIVLIPKVRPTVYSTSEGGAFSLSLHLHPLQVTFKDDEPSPSSPTSSSSLSSIDEVDSLVNWNPRVPTSTSTTPTTSPISSPTPTPLCKKRAFIHTSRFSESVSAARALSDIRVLNACWDGVITGQFDVNPSSHLAFPRPGASTHRVLQLGLQPVPVVDGSTDGNGRVGTRPFGT</sequence>
<comment type="caution">
    <text evidence="2">The sequence shown here is derived from an EMBL/GenBank/DDBJ whole genome shotgun (WGS) entry which is preliminary data.</text>
</comment>
<feature type="region of interest" description="Disordered" evidence="1">
    <location>
        <begin position="180"/>
        <end position="199"/>
    </location>
</feature>
<feature type="compositionally biased region" description="Low complexity" evidence="1">
    <location>
        <begin position="189"/>
        <end position="198"/>
    </location>
</feature>
<dbReference type="Proteomes" id="UP001218218">
    <property type="component" value="Unassembled WGS sequence"/>
</dbReference>
<dbReference type="EMBL" id="JARIHO010000049">
    <property type="protein sequence ID" value="KAJ7321996.1"/>
    <property type="molecule type" value="Genomic_DNA"/>
</dbReference>
<accession>A0AAD7EGC5</accession>
<evidence type="ECO:0000313" key="2">
    <source>
        <dbReference type="EMBL" id="KAJ7321996.1"/>
    </source>
</evidence>
<evidence type="ECO:0000313" key="3">
    <source>
        <dbReference type="Proteomes" id="UP001218218"/>
    </source>
</evidence>
<gene>
    <name evidence="2" type="ORF">DFH08DRAFT_1085814</name>
</gene>
<feature type="region of interest" description="Disordered" evidence="1">
    <location>
        <begin position="302"/>
        <end position="321"/>
    </location>
</feature>
<feature type="compositionally biased region" description="Low complexity" evidence="1">
    <location>
        <begin position="213"/>
        <end position="228"/>
    </location>
</feature>
<feature type="region of interest" description="Disordered" evidence="1">
    <location>
        <begin position="208"/>
        <end position="230"/>
    </location>
</feature>
<dbReference type="AlphaFoldDB" id="A0AAD7EGC5"/>
<organism evidence="2 3">
    <name type="scientific">Mycena albidolilacea</name>
    <dbReference type="NCBI Taxonomy" id="1033008"/>
    <lineage>
        <taxon>Eukaryota</taxon>
        <taxon>Fungi</taxon>
        <taxon>Dikarya</taxon>
        <taxon>Basidiomycota</taxon>
        <taxon>Agaricomycotina</taxon>
        <taxon>Agaricomycetes</taxon>
        <taxon>Agaricomycetidae</taxon>
        <taxon>Agaricales</taxon>
        <taxon>Marasmiineae</taxon>
        <taxon>Mycenaceae</taxon>
        <taxon>Mycena</taxon>
    </lineage>
</organism>
<name>A0AAD7EGC5_9AGAR</name>
<reference evidence="2" key="1">
    <citation type="submission" date="2023-03" db="EMBL/GenBank/DDBJ databases">
        <title>Massive genome expansion in bonnet fungi (Mycena s.s.) driven by repeated elements and novel gene families across ecological guilds.</title>
        <authorList>
            <consortium name="Lawrence Berkeley National Laboratory"/>
            <person name="Harder C.B."/>
            <person name="Miyauchi S."/>
            <person name="Viragh M."/>
            <person name="Kuo A."/>
            <person name="Thoen E."/>
            <person name="Andreopoulos B."/>
            <person name="Lu D."/>
            <person name="Skrede I."/>
            <person name="Drula E."/>
            <person name="Henrissat B."/>
            <person name="Morin E."/>
            <person name="Kohler A."/>
            <person name="Barry K."/>
            <person name="LaButti K."/>
            <person name="Morin E."/>
            <person name="Salamov A."/>
            <person name="Lipzen A."/>
            <person name="Mereny Z."/>
            <person name="Hegedus B."/>
            <person name="Baldrian P."/>
            <person name="Stursova M."/>
            <person name="Weitz H."/>
            <person name="Taylor A."/>
            <person name="Grigoriev I.V."/>
            <person name="Nagy L.G."/>
            <person name="Martin F."/>
            <person name="Kauserud H."/>
        </authorList>
    </citation>
    <scope>NUCLEOTIDE SEQUENCE</scope>
    <source>
        <strain evidence="2">CBHHK002</strain>
    </source>
</reference>